<gene>
    <name evidence="2" type="ORF">BDQ94DRAFT_154433</name>
</gene>
<keyword evidence="1" id="KW-0812">Transmembrane</keyword>
<proteinExistence type="predicted"/>
<protein>
    <submittedName>
        <fullName evidence="2">Uncharacterized protein</fullName>
    </submittedName>
</protein>
<keyword evidence="1" id="KW-1133">Transmembrane helix</keyword>
<keyword evidence="3" id="KW-1185">Reference proteome</keyword>
<name>A0A3F3PKB8_9EURO</name>
<feature type="transmembrane region" description="Helical" evidence="1">
    <location>
        <begin position="20"/>
        <end position="50"/>
    </location>
</feature>
<sequence>MGMGVFSLRDGGFLFFFQSKYLSCFLFFLCLGGLFWVLVGSLLISAFCIVI</sequence>
<accession>A0A3F3PKB8</accession>
<dbReference type="AlphaFoldDB" id="A0A3F3PKB8"/>
<organism evidence="2 3">
    <name type="scientific">Aspergillus welwitschiae</name>
    <dbReference type="NCBI Taxonomy" id="1341132"/>
    <lineage>
        <taxon>Eukaryota</taxon>
        <taxon>Fungi</taxon>
        <taxon>Dikarya</taxon>
        <taxon>Ascomycota</taxon>
        <taxon>Pezizomycotina</taxon>
        <taxon>Eurotiomycetes</taxon>
        <taxon>Eurotiomycetidae</taxon>
        <taxon>Eurotiales</taxon>
        <taxon>Aspergillaceae</taxon>
        <taxon>Aspergillus</taxon>
        <taxon>Aspergillus subgen. Circumdati</taxon>
    </lineage>
</organism>
<dbReference type="RefSeq" id="XP_026620174.1">
    <property type="nucleotide sequence ID" value="XM_026768295.1"/>
</dbReference>
<evidence type="ECO:0000313" key="3">
    <source>
        <dbReference type="Proteomes" id="UP000253729"/>
    </source>
</evidence>
<evidence type="ECO:0000256" key="1">
    <source>
        <dbReference type="SAM" id="Phobius"/>
    </source>
</evidence>
<evidence type="ECO:0000313" key="2">
    <source>
        <dbReference type="EMBL" id="RDH27152.1"/>
    </source>
</evidence>
<dbReference type="Proteomes" id="UP000253729">
    <property type="component" value="Unassembled WGS sequence"/>
</dbReference>
<keyword evidence="1" id="KW-0472">Membrane</keyword>
<dbReference type="GeneID" id="38136651"/>
<reference evidence="2 3" key="1">
    <citation type="submission" date="2018-07" db="EMBL/GenBank/DDBJ databases">
        <title>The genomes of Aspergillus section Nigri reveals drivers in fungal speciation.</title>
        <authorList>
            <consortium name="DOE Joint Genome Institute"/>
            <person name="Vesth T.C."/>
            <person name="Nybo J."/>
            <person name="Theobald S."/>
            <person name="Brandl J."/>
            <person name="Frisvad J.C."/>
            <person name="Nielsen K.F."/>
            <person name="Lyhne E.K."/>
            <person name="Kogle M.E."/>
            <person name="Kuo A."/>
            <person name="Riley R."/>
            <person name="Clum A."/>
            <person name="Nolan M."/>
            <person name="Lipzen A."/>
            <person name="Salamov A."/>
            <person name="Henrissat B."/>
            <person name="Wiebenga A."/>
            <person name="De vries R.P."/>
            <person name="Grigoriev I.V."/>
            <person name="Mortensen U.H."/>
            <person name="Andersen M.R."/>
            <person name="Baker S.E."/>
        </authorList>
    </citation>
    <scope>NUCLEOTIDE SEQUENCE [LARGE SCALE GENOMIC DNA]</scope>
    <source>
        <strain evidence="2 3">CBS 139.54b</strain>
    </source>
</reference>
<dbReference type="EMBL" id="KZ852098">
    <property type="protein sequence ID" value="RDH27152.1"/>
    <property type="molecule type" value="Genomic_DNA"/>
</dbReference>